<accession>A0A1H3TIV2</accession>
<reference evidence="3" key="1">
    <citation type="submission" date="2016-10" db="EMBL/GenBank/DDBJ databases">
        <authorList>
            <person name="Varghese N."/>
            <person name="Submissions S."/>
        </authorList>
    </citation>
    <scope>NUCLEOTIDE SEQUENCE [LARGE SCALE GENOMIC DNA]</scope>
    <source>
        <strain evidence="3">DSM 100420</strain>
    </source>
</reference>
<proteinExistence type="predicted"/>
<organism evidence="2 3">
    <name type="scientific">Jannaschia faecimaris</name>
    <dbReference type="NCBI Taxonomy" id="1244108"/>
    <lineage>
        <taxon>Bacteria</taxon>
        <taxon>Pseudomonadati</taxon>
        <taxon>Pseudomonadota</taxon>
        <taxon>Alphaproteobacteria</taxon>
        <taxon>Rhodobacterales</taxon>
        <taxon>Roseobacteraceae</taxon>
        <taxon>Jannaschia</taxon>
    </lineage>
</organism>
<name>A0A1H3TIV2_9RHOB</name>
<dbReference type="RefSeq" id="WP_092647373.1">
    <property type="nucleotide sequence ID" value="NZ_FNPX01000017.1"/>
</dbReference>
<evidence type="ECO:0000313" key="2">
    <source>
        <dbReference type="EMBL" id="SDZ49585.1"/>
    </source>
</evidence>
<keyword evidence="3" id="KW-1185">Reference proteome</keyword>
<evidence type="ECO:0000256" key="1">
    <source>
        <dbReference type="SAM" id="MobiDB-lite"/>
    </source>
</evidence>
<protein>
    <submittedName>
        <fullName evidence="2">Uncharacterized protein</fullName>
    </submittedName>
</protein>
<dbReference type="AlphaFoldDB" id="A0A1H3TIV2"/>
<feature type="region of interest" description="Disordered" evidence="1">
    <location>
        <begin position="27"/>
        <end position="51"/>
    </location>
</feature>
<evidence type="ECO:0000313" key="3">
    <source>
        <dbReference type="Proteomes" id="UP000198914"/>
    </source>
</evidence>
<dbReference type="OrthoDB" id="9796526at2"/>
<sequence length="92" mass="10113">MHIWSVSETGVIPETLLPGRNRSTAADIATHTPANPPSTGFRQPDKIGQSLDGPVFHRNQGLYSPTEFGAEIVLAAGRMEQETARITRRDWT</sequence>
<gene>
    <name evidence="2" type="ORF">SAMN05444004_11725</name>
</gene>
<dbReference type="EMBL" id="FNPX01000017">
    <property type="protein sequence ID" value="SDZ49585.1"/>
    <property type="molecule type" value="Genomic_DNA"/>
</dbReference>
<dbReference type="Proteomes" id="UP000198914">
    <property type="component" value="Unassembled WGS sequence"/>
</dbReference>